<keyword evidence="3" id="KW-1185">Reference proteome</keyword>
<evidence type="ECO:0000313" key="2">
    <source>
        <dbReference type="EMBL" id="UUX51608.1"/>
    </source>
</evidence>
<protein>
    <submittedName>
        <fullName evidence="2">Uncharacterized protein</fullName>
    </submittedName>
</protein>
<evidence type="ECO:0000256" key="1">
    <source>
        <dbReference type="SAM" id="Phobius"/>
    </source>
</evidence>
<dbReference type="EMBL" id="CP102480">
    <property type="protein sequence ID" value="UUX51608.1"/>
    <property type="molecule type" value="Genomic_DNA"/>
</dbReference>
<dbReference type="KEGG" id="naci:NUH88_07890"/>
<feature type="transmembrane region" description="Helical" evidence="1">
    <location>
        <begin position="12"/>
        <end position="33"/>
    </location>
</feature>
<gene>
    <name evidence="2" type="ORF">NUH88_07890</name>
</gene>
<keyword evidence="1" id="KW-0472">Membrane</keyword>
<feature type="transmembrane region" description="Helical" evidence="1">
    <location>
        <begin position="45"/>
        <end position="66"/>
    </location>
</feature>
<dbReference type="AlphaFoldDB" id="A0A9J7AWC9"/>
<reference evidence="2" key="1">
    <citation type="submission" date="2022-08" db="EMBL/GenBank/DDBJ databases">
        <title>Nisaea acidiphila sp. nov., isolated from a marine algal debris and emended description of the genus Nisaea Urios et al. 2008.</title>
        <authorList>
            <person name="Kwon K."/>
        </authorList>
    </citation>
    <scope>NUCLEOTIDE SEQUENCE</scope>
    <source>
        <strain evidence="2">MEBiC11861</strain>
    </source>
</reference>
<proteinExistence type="predicted"/>
<dbReference type="Proteomes" id="UP001060336">
    <property type="component" value="Chromosome"/>
</dbReference>
<sequence>MRQARKTDVPGMVLLAVGAMLALVTFFTAMLSIWQGAASDGVVQFGIRALAVYALVGAAVALFVTIRRGRTRRHYGA</sequence>
<evidence type="ECO:0000313" key="3">
    <source>
        <dbReference type="Proteomes" id="UP001060336"/>
    </source>
</evidence>
<keyword evidence="1" id="KW-1133">Transmembrane helix</keyword>
<accession>A0A9J7AWC9</accession>
<organism evidence="2 3">
    <name type="scientific">Nisaea acidiphila</name>
    <dbReference type="NCBI Taxonomy" id="1862145"/>
    <lineage>
        <taxon>Bacteria</taxon>
        <taxon>Pseudomonadati</taxon>
        <taxon>Pseudomonadota</taxon>
        <taxon>Alphaproteobacteria</taxon>
        <taxon>Rhodospirillales</taxon>
        <taxon>Thalassobaculaceae</taxon>
        <taxon>Nisaea</taxon>
    </lineage>
</organism>
<keyword evidence="1" id="KW-0812">Transmembrane</keyword>
<name>A0A9J7AWC9_9PROT</name>
<dbReference type="RefSeq" id="WP_257771210.1">
    <property type="nucleotide sequence ID" value="NZ_CP102480.1"/>
</dbReference>